<sequence>RWPSQKACMALSSWFMRISWIKGASVWSAKLNVRRCVWWSAYGDMVGGLLREGNAGPAENADTWIPHLVQRLMEGTNRDVDQFRVRLDGDIVGCCVWRTEGRVAYPVD</sequence>
<proteinExistence type="predicted"/>
<keyword evidence="2" id="KW-1185">Reference proteome</keyword>
<organism evidence="1 2">
    <name type="scientific">Halomonas llamarensis</name>
    <dbReference type="NCBI Taxonomy" id="2945104"/>
    <lineage>
        <taxon>Bacteria</taxon>
        <taxon>Pseudomonadati</taxon>
        <taxon>Pseudomonadota</taxon>
        <taxon>Gammaproteobacteria</taxon>
        <taxon>Oceanospirillales</taxon>
        <taxon>Halomonadaceae</taxon>
        <taxon>Halomonas</taxon>
    </lineage>
</organism>
<dbReference type="Proteomes" id="UP001165308">
    <property type="component" value="Unassembled WGS sequence"/>
</dbReference>
<name>A0ABT0SVP5_9GAMM</name>
<feature type="non-terminal residue" evidence="1">
    <location>
        <position position="1"/>
    </location>
</feature>
<evidence type="ECO:0000313" key="2">
    <source>
        <dbReference type="Proteomes" id="UP001165308"/>
    </source>
</evidence>
<gene>
    <name evidence="1" type="ORF">M8006_17845</name>
</gene>
<accession>A0ABT0SVP5</accession>
<protein>
    <submittedName>
        <fullName evidence="1">Uncharacterized protein</fullName>
    </submittedName>
</protein>
<evidence type="ECO:0000313" key="1">
    <source>
        <dbReference type="EMBL" id="MCL7931807.1"/>
    </source>
</evidence>
<reference evidence="1" key="1">
    <citation type="submission" date="2022-05" db="EMBL/GenBank/DDBJ databases">
        <title>Halomonas geminus sp. nov. and Halomonas llamarensis sp. nov. isolated from high-altitude salars of the Atacama Desert.</title>
        <authorList>
            <person name="Hintersatz C."/>
            <person name="Rojas L.A."/>
            <person name="Wei T.-S."/>
            <person name="Kutschke S."/>
            <person name="Lehmann F."/>
            <person name="Jain R."/>
            <person name="Pollmann K."/>
        </authorList>
    </citation>
    <scope>NUCLEOTIDE SEQUENCE</scope>
    <source>
        <strain evidence="1">ATCHA</strain>
    </source>
</reference>
<dbReference type="EMBL" id="JAMJPJ010000115">
    <property type="protein sequence ID" value="MCL7931807.1"/>
    <property type="molecule type" value="Genomic_DNA"/>
</dbReference>
<comment type="caution">
    <text evidence="1">The sequence shown here is derived from an EMBL/GenBank/DDBJ whole genome shotgun (WGS) entry which is preliminary data.</text>
</comment>
<dbReference type="RefSeq" id="WP_250084576.1">
    <property type="nucleotide sequence ID" value="NZ_JAMJPJ010000115.1"/>
</dbReference>